<evidence type="ECO:0000256" key="1">
    <source>
        <dbReference type="SAM" id="SignalP"/>
    </source>
</evidence>
<keyword evidence="1" id="KW-0732">Signal</keyword>
<name>A0A0B8NCP8_9NOCA</name>
<dbReference type="Proteomes" id="UP000180166">
    <property type="component" value="Chromosome"/>
</dbReference>
<protein>
    <submittedName>
        <fullName evidence="2">Uncharacterized protein</fullName>
    </submittedName>
</protein>
<proteinExistence type="predicted"/>
<feature type="chain" id="PRO_5014509437" evidence="1">
    <location>
        <begin position="24"/>
        <end position="67"/>
    </location>
</feature>
<dbReference type="RefSeq" id="WP_033090130.1">
    <property type="nucleotide sequence ID" value="NZ_AP017900.1"/>
</dbReference>
<feature type="signal peptide" evidence="1">
    <location>
        <begin position="1"/>
        <end position="23"/>
    </location>
</feature>
<dbReference type="KEGG" id="nsr:NS506_04555"/>
<reference evidence="2 3" key="1">
    <citation type="submission" date="2016-10" db="EMBL/GenBank/DDBJ databases">
        <title>Genome sequence of Nocardia seriolae strain EM150506, isolated from Anguila japonica.</title>
        <authorList>
            <person name="Han H.-J."/>
        </authorList>
    </citation>
    <scope>NUCLEOTIDE SEQUENCE [LARGE SCALE GENOMIC DNA]</scope>
    <source>
        <strain evidence="2 3">EM150506</strain>
    </source>
</reference>
<dbReference type="EMBL" id="CP017839">
    <property type="protein sequence ID" value="APA98603.1"/>
    <property type="molecule type" value="Genomic_DNA"/>
</dbReference>
<accession>A0A0B8NCP8</accession>
<evidence type="ECO:0000313" key="2">
    <source>
        <dbReference type="EMBL" id="APA98603.1"/>
    </source>
</evidence>
<organism evidence="2 3">
    <name type="scientific">Nocardia seriolae</name>
    <dbReference type="NCBI Taxonomy" id="37332"/>
    <lineage>
        <taxon>Bacteria</taxon>
        <taxon>Bacillati</taxon>
        <taxon>Actinomycetota</taxon>
        <taxon>Actinomycetes</taxon>
        <taxon>Mycobacteriales</taxon>
        <taxon>Nocardiaceae</taxon>
        <taxon>Nocardia</taxon>
    </lineage>
</organism>
<evidence type="ECO:0000313" key="3">
    <source>
        <dbReference type="Proteomes" id="UP000180166"/>
    </source>
</evidence>
<dbReference type="AlphaFoldDB" id="A0A0B8NCP8"/>
<sequence>MKKLMIISAVTAGLVMPMGSAAAESVSAPVTTPSTATAVGSSSEDVFCAVIKFLKGGWAGRATDCSF</sequence>
<gene>
    <name evidence="2" type="ORF">NS506_04555</name>
</gene>